<gene>
    <name evidence="1" type="ORF">ARMGADRAFT_124228</name>
</gene>
<dbReference type="InParanoid" id="A0A2H3DDU2"/>
<protein>
    <submittedName>
        <fullName evidence="1">Uncharacterized protein</fullName>
    </submittedName>
</protein>
<accession>A0A2H3DDU2</accession>
<dbReference type="AlphaFoldDB" id="A0A2H3DDU2"/>
<dbReference type="Proteomes" id="UP000217790">
    <property type="component" value="Unassembled WGS sequence"/>
</dbReference>
<name>A0A2H3DDU2_ARMGA</name>
<reference evidence="2" key="1">
    <citation type="journal article" date="2017" name="Nat. Ecol. Evol.">
        <title>Genome expansion and lineage-specific genetic innovations in the forest pathogenic fungi Armillaria.</title>
        <authorList>
            <person name="Sipos G."/>
            <person name="Prasanna A.N."/>
            <person name="Walter M.C."/>
            <person name="O'Connor E."/>
            <person name="Balint B."/>
            <person name="Krizsan K."/>
            <person name="Kiss B."/>
            <person name="Hess J."/>
            <person name="Varga T."/>
            <person name="Slot J."/>
            <person name="Riley R."/>
            <person name="Boka B."/>
            <person name="Rigling D."/>
            <person name="Barry K."/>
            <person name="Lee J."/>
            <person name="Mihaltcheva S."/>
            <person name="LaButti K."/>
            <person name="Lipzen A."/>
            <person name="Waldron R."/>
            <person name="Moloney N.M."/>
            <person name="Sperisen C."/>
            <person name="Kredics L."/>
            <person name="Vagvoelgyi C."/>
            <person name="Patrignani A."/>
            <person name="Fitzpatrick D."/>
            <person name="Nagy I."/>
            <person name="Doyle S."/>
            <person name="Anderson J.B."/>
            <person name="Grigoriev I.V."/>
            <person name="Gueldener U."/>
            <person name="Muensterkoetter M."/>
            <person name="Nagy L.G."/>
        </authorList>
    </citation>
    <scope>NUCLEOTIDE SEQUENCE [LARGE SCALE GENOMIC DNA]</scope>
    <source>
        <strain evidence="2">Ar21-2</strain>
    </source>
</reference>
<evidence type="ECO:0000313" key="1">
    <source>
        <dbReference type="EMBL" id="PBK93395.1"/>
    </source>
</evidence>
<evidence type="ECO:0000313" key="2">
    <source>
        <dbReference type="Proteomes" id="UP000217790"/>
    </source>
</evidence>
<sequence>MHSRPIRFLRCCKQILKNNSLATQAGSLDNWRPVAIILVDQRMFVCADIIRLNRRSYWRCEEEKITLQRQYSRADGGDKSGGIFSRPNTGGVHERCSQPRFRYANSLGSCPSLRPGRCPQLPFQSLPSRPGGRSNMAPALRGGLCTARARGGSCSERFMFH</sequence>
<keyword evidence="2" id="KW-1185">Reference proteome</keyword>
<proteinExistence type="predicted"/>
<organism evidence="1 2">
    <name type="scientific">Armillaria gallica</name>
    <name type="common">Bulbous honey fungus</name>
    <name type="synonym">Armillaria bulbosa</name>
    <dbReference type="NCBI Taxonomy" id="47427"/>
    <lineage>
        <taxon>Eukaryota</taxon>
        <taxon>Fungi</taxon>
        <taxon>Dikarya</taxon>
        <taxon>Basidiomycota</taxon>
        <taxon>Agaricomycotina</taxon>
        <taxon>Agaricomycetes</taxon>
        <taxon>Agaricomycetidae</taxon>
        <taxon>Agaricales</taxon>
        <taxon>Marasmiineae</taxon>
        <taxon>Physalacriaceae</taxon>
        <taxon>Armillaria</taxon>
    </lineage>
</organism>
<dbReference type="EMBL" id="KZ293656">
    <property type="protein sequence ID" value="PBK93395.1"/>
    <property type="molecule type" value="Genomic_DNA"/>
</dbReference>